<evidence type="ECO:0000313" key="1">
    <source>
        <dbReference type="EMBL" id="OKP00329.1"/>
    </source>
</evidence>
<organism evidence="1 2">
    <name type="scientific">Penicillium subrubescens</name>
    <dbReference type="NCBI Taxonomy" id="1316194"/>
    <lineage>
        <taxon>Eukaryota</taxon>
        <taxon>Fungi</taxon>
        <taxon>Dikarya</taxon>
        <taxon>Ascomycota</taxon>
        <taxon>Pezizomycotina</taxon>
        <taxon>Eurotiomycetes</taxon>
        <taxon>Eurotiomycetidae</taxon>
        <taxon>Eurotiales</taxon>
        <taxon>Aspergillaceae</taxon>
        <taxon>Penicillium</taxon>
    </lineage>
</organism>
<keyword evidence="2" id="KW-1185">Reference proteome</keyword>
<name>A0A1Q5TJD2_9EURO</name>
<dbReference type="AlphaFoldDB" id="A0A1Q5TJD2"/>
<sequence>MANRAEWKKRVGSREGQEARVLNLYVRGVARFTARGERCGWALSDQVDKWREESLVVRSYFQH</sequence>
<accession>A0A1Q5TJD2</accession>
<proteinExistence type="predicted"/>
<dbReference type="Proteomes" id="UP000186955">
    <property type="component" value="Unassembled WGS sequence"/>
</dbReference>
<gene>
    <name evidence="1" type="ORF">PENSUB_7786</name>
</gene>
<reference evidence="1 2" key="1">
    <citation type="submission" date="2016-10" db="EMBL/GenBank/DDBJ databases">
        <title>Genome sequence of the ascomycete fungus Penicillium subrubescens.</title>
        <authorList>
            <person name="De Vries R.P."/>
            <person name="Peng M."/>
            <person name="Dilokpimol A."/>
            <person name="Hilden K."/>
            <person name="Makela M.R."/>
            <person name="Grigoriev I."/>
            <person name="Riley R."/>
            <person name="Granchi Z."/>
        </authorList>
    </citation>
    <scope>NUCLEOTIDE SEQUENCE [LARGE SCALE GENOMIC DNA]</scope>
    <source>
        <strain evidence="1 2">CBS 132785</strain>
    </source>
</reference>
<evidence type="ECO:0000313" key="2">
    <source>
        <dbReference type="Proteomes" id="UP000186955"/>
    </source>
</evidence>
<comment type="caution">
    <text evidence="1">The sequence shown here is derived from an EMBL/GenBank/DDBJ whole genome shotgun (WGS) entry which is preliminary data.</text>
</comment>
<protein>
    <submittedName>
        <fullName evidence="1">Uncharacterized protein</fullName>
    </submittedName>
</protein>
<dbReference type="EMBL" id="MNBE01000647">
    <property type="protein sequence ID" value="OKP00329.1"/>
    <property type="molecule type" value="Genomic_DNA"/>
</dbReference>